<evidence type="ECO:0000256" key="4">
    <source>
        <dbReference type="ARBA" id="ARBA00023157"/>
    </source>
</evidence>
<proteinExistence type="predicted"/>
<dbReference type="PANTHER" id="PTHR24252">
    <property type="entry name" value="ACROSIN-RELATED"/>
    <property type="match status" value="1"/>
</dbReference>
<dbReference type="InterPro" id="IPR009003">
    <property type="entry name" value="Peptidase_S1_PA"/>
</dbReference>
<keyword evidence="2 6" id="KW-0720">Serine protease</keyword>
<dbReference type="HOGENOM" id="CLU_006842_0_0_1"/>
<name>H2ZII5_CIOSA</name>
<dbReference type="GO" id="GO:0004252">
    <property type="term" value="F:serine-type endopeptidase activity"/>
    <property type="evidence" value="ECO:0007669"/>
    <property type="project" value="InterPro"/>
</dbReference>
<evidence type="ECO:0000259" key="8">
    <source>
        <dbReference type="PROSITE" id="PS51670"/>
    </source>
</evidence>
<dbReference type="GO" id="GO:0006508">
    <property type="term" value="P:proteolysis"/>
    <property type="evidence" value="ECO:0007669"/>
    <property type="project" value="UniProtKB-KW"/>
</dbReference>
<evidence type="ECO:0000313" key="10">
    <source>
        <dbReference type="Proteomes" id="UP000007875"/>
    </source>
</evidence>
<dbReference type="PROSITE" id="PS00135">
    <property type="entry name" value="TRYPSIN_SER"/>
    <property type="match status" value="1"/>
</dbReference>
<dbReference type="InterPro" id="IPR001254">
    <property type="entry name" value="Trypsin_dom"/>
</dbReference>
<dbReference type="Gene3D" id="2.10.25.10">
    <property type="entry name" value="Laminin"/>
    <property type="match status" value="1"/>
</dbReference>
<reference evidence="9" key="2">
    <citation type="submission" date="2025-08" db="UniProtKB">
        <authorList>
            <consortium name="Ensembl"/>
        </authorList>
    </citation>
    <scope>IDENTIFICATION</scope>
</reference>
<dbReference type="Pfam" id="PF00089">
    <property type="entry name" value="Trypsin"/>
    <property type="match status" value="1"/>
</dbReference>
<dbReference type="PANTHER" id="PTHR24252:SF7">
    <property type="entry name" value="HYALIN"/>
    <property type="match status" value="1"/>
</dbReference>
<dbReference type="FunFam" id="2.40.10.10:FF:000183">
    <property type="entry name" value="Complement component 1, s subcomponent"/>
    <property type="match status" value="1"/>
</dbReference>
<dbReference type="Proteomes" id="UP000007875">
    <property type="component" value="Unassembled WGS sequence"/>
</dbReference>
<dbReference type="InterPro" id="IPR003582">
    <property type="entry name" value="ShKT_dom"/>
</dbReference>
<evidence type="ECO:0000259" key="7">
    <source>
        <dbReference type="PROSITE" id="PS50240"/>
    </source>
</evidence>
<dbReference type="SUPFAM" id="SSF57196">
    <property type="entry name" value="EGF/Laminin"/>
    <property type="match status" value="1"/>
</dbReference>
<dbReference type="InterPro" id="IPR018097">
    <property type="entry name" value="EGF_Ca-bd_CS"/>
</dbReference>
<reference evidence="9" key="3">
    <citation type="submission" date="2025-09" db="UniProtKB">
        <authorList>
            <consortium name="Ensembl"/>
        </authorList>
    </citation>
    <scope>IDENTIFICATION</scope>
</reference>
<reference evidence="10" key="1">
    <citation type="submission" date="2003-08" db="EMBL/GenBank/DDBJ databases">
        <authorList>
            <person name="Birren B."/>
            <person name="Nusbaum C."/>
            <person name="Abebe A."/>
            <person name="Abouelleil A."/>
            <person name="Adekoya E."/>
            <person name="Ait-zahra M."/>
            <person name="Allen N."/>
            <person name="Allen T."/>
            <person name="An P."/>
            <person name="Anderson M."/>
            <person name="Anderson S."/>
            <person name="Arachchi H."/>
            <person name="Armbruster J."/>
            <person name="Bachantsang P."/>
            <person name="Baldwin J."/>
            <person name="Barry A."/>
            <person name="Bayul T."/>
            <person name="Blitshsteyn B."/>
            <person name="Bloom T."/>
            <person name="Blye J."/>
            <person name="Boguslavskiy L."/>
            <person name="Borowsky M."/>
            <person name="Boukhgalter B."/>
            <person name="Brunache A."/>
            <person name="Butler J."/>
            <person name="Calixte N."/>
            <person name="Calvo S."/>
            <person name="Camarata J."/>
            <person name="Campo K."/>
            <person name="Chang J."/>
            <person name="Cheshatsang Y."/>
            <person name="Citroen M."/>
            <person name="Collymore A."/>
            <person name="Considine T."/>
            <person name="Cook A."/>
            <person name="Cooke P."/>
            <person name="Corum B."/>
            <person name="Cuomo C."/>
            <person name="David R."/>
            <person name="Dawoe T."/>
            <person name="Degray S."/>
            <person name="Dodge S."/>
            <person name="Dooley K."/>
            <person name="Dorje P."/>
            <person name="Dorjee K."/>
            <person name="Dorris L."/>
            <person name="Duffey N."/>
            <person name="Dupes A."/>
            <person name="Elkins T."/>
            <person name="Engels R."/>
            <person name="Erickson J."/>
            <person name="Farina A."/>
            <person name="Faro S."/>
            <person name="Ferreira P."/>
            <person name="Fischer H."/>
            <person name="Fitzgerald M."/>
            <person name="Foley K."/>
            <person name="Gage D."/>
            <person name="Galagan J."/>
            <person name="Gearin G."/>
            <person name="Gnerre S."/>
            <person name="Gnirke A."/>
            <person name="Goyette A."/>
            <person name="Graham J."/>
            <person name="Grandbois E."/>
            <person name="Gyaltsen K."/>
            <person name="Hafez N."/>
            <person name="Hagopian D."/>
            <person name="Hagos B."/>
            <person name="Hall J."/>
            <person name="Hatcher B."/>
            <person name="Heller A."/>
            <person name="Higgins H."/>
            <person name="Honan T."/>
            <person name="Horn A."/>
            <person name="Houde N."/>
            <person name="Hughes L."/>
            <person name="Hulme W."/>
            <person name="Husby E."/>
            <person name="Iliev I."/>
            <person name="Jaffe D."/>
            <person name="Jones C."/>
            <person name="Kamal M."/>
            <person name="Kamat A."/>
            <person name="Kamvysselis M."/>
            <person name="Karlsson E."/>
            <person name="Kells C."/>
            <person name="Kieu A."/>
            <person name="Kisner P."/>
            <person name="Kodira C."/>
            <person name="Kulbokas E."/>
            <person name="Labutti K."/>
            <person name="Lama D."/>
            <person name="Landers T."/>
            <person name="Leger J."/>
            <person name="Levine S."/>
            <person name="Lewis D."/>
            <person name="Lewis T."/>
            <person name="Lindblad-toh K."/>
            <person name="Liu X."/>
            <person name="Lokyitsang T."/>
            <person name="Lokyitsang Y."/>
            <person name="Lucien O."/>
            <person name="Lui A."/>
            <person name="Ma L.J."/>
            <person name="Mabbitt R."/>
            <person name="Macdonald J."/>
            <person name="Maclean C."/>
            <person name="Major J."/>
            <person name="Manning J."/>
            <person name="Marabella R."/>
            <person name="Maru K."/>
            <person name="Matthews C."/>
            <person name="Mauceli E."/>
            <person name="Mccarthy M."/>
            <person name="Mcdonough S."/>
            <person name="Mcghee T."/>
            <person name="Meldrim J."/>
            <person name="Meneus L."/>
            <person name="Mesirov J."/>
            <person name="Mihalev A."/>
            <person name="Mihova T."/>
            <person name="Mikkelsen T."/>
            <person name="Mlenga V."/>
            <person name="Moru K."/>
            <person name="Mozes J."/>
            <person name="Mulrain L."/>
            <person name="Munson G."/>
            <person name="Naylor J."/>
            <person name="Newes C."/>
            <person name="Nguyen C."/>
            <person name="Nguyen N."/>
            <person name="Nguyen T."/>
            <person name="Nicol R."/>
            <person name="Nielsen C."/>
            <person name="Nizzari M."/>
            <person name="Norbu C."/>
            <person name="Norbu N."/>
            <person name="O'donnell P."/>
            <person name="Okoawo O."/>
            <person name="O'leary S."/>
            <person name="Omotosho B."/>
            <person name="O'neill K."/>
            <person name="Osman S."/>
            <person name="Parker S."/>
            <person name="Perrin D."/>
            <person name="Phunkhang P."/>
            <person name="Piqani B."/>
            <person name="Purcell S."/>
            <person name="Rachupka T."/>
            <person name="Ramasamy U."/>
            <person name="Rameau R."/>
            <person name="Ray V."/>
            <person name="Raymond C."/>
            <person name="Retta R."/>
            <person name="Richardson S."/>
            <person name="Rise C."/>
            <person name="Rodriguez J."/>
            <person name="Rogers J."/>
            <person name="Rogov P."/>
            <person name="Rutman M."/>
            <person name="Schupbach R."/>
            <person name="Seaman C."/>
            <person name="Settipalli S."/>
            <person name="Sharpe T."/>
            <person name="Sheridan J."/>
            <person name="Sherpa N."/>
            <person name="Shi J."/>
            <person name="Smirnov S."/>
            <person name="Smith C."/>
            <person name="Sougnez C."/>
            <person name="Spencer B."/>
            <person name="Stalker J."/>
            <person name="Stange-thomann N."/>
            <person name="Stavropoulos S."/>
            <person name="Stetson K."/>
            <person name="Stone C."/>
            <person name="Stone S."/>
            <person name="Stubbs M."/>
            <person name="Talamas J."/>
            <person name="Tchuinga P."/>
            <person name="Tenzing P."/>
            <person name="Tesfaye S."/>
            <person name="Theodore J."/>
            <person name="Thoulutsang Y."/>
            <person name="Topham K."/>
            <person name="Towey S."/>
            <person name="Tsamla T."/>
            <person name="Tsomo N."/>
            <person name="Vallee D."/>
            <person name="Vassiliev H."/>
            <person name="Venkataraman V."/>
            <person name="Vinson J."/>
            <person name="Vo A."/>
            <person name="Wade C."/>
            <person name="Wang S."/>
            <person name="Wangchuk T."/>
            <person name="Wangdi T."/>
            <person name="Whittaker C."/>
            <person name="Wilkinson J."/>
            <person name="Wu Y."/>
            <person name="Wyman D."/>
            <person name="Yadav S."/>
            <person name="Yang S."/>
            <person name="Yang X."/>
            <person name="Yeager S."/>
            <person name="Yee E."/>
            <person name="Young G."/>
            <person name="Zainoun J."/>
            <person name="Zembeck L."/>
            <person name="Zimmer A."/>
            <person name="Zody M."/>
            <person name="Lander E."/>
        </authorList>
    </citation>
    <scope>NUCLEOTIDE SEQUENCE [LARGE SCALE GENOMIC DNA]</scope>
</reference>
<evidence type="ECO:0000256" key="5">
    <source>
        <dbReference type="PROSITE-ProRule" id="PRU01005"/>
    </source>
</evidence>
<comment type="caution">
    <text evidence="5">Lacks conserved residue(s) required for the propagation of feature annotation.</text>
</comment>
<evidence type="ECO:0008006" key="11">
    <source>
        <dbReference type="Google" id="ProtNLM"/>
    </source>
</evidence>
<dbReference type="Gene3D" id="2.40.10.10">
    <property type="entry name" value="Trypsin-like serine proteases"/>
    <property type="match status" value="1"/>
</dbReference>
<dbReference type="PROSITE" id="PS01187">
    <property type="entry name" value="EGF_CA"/>
    <property type="match status" value="1"/>
</dbReference>
<dbReference type="InterPro" id="IPR049883">
    <property type="entry name" value="NOTCH1_EGF-like"/>
</dbReference>
<dbReference type="InterPro" id="IPR018114">
    <property type="entry name" value="TRYPSIN_HIS"/>
</dbReference>
<dbReference type="PROSITE" id="PS50240">
    <property type="entry name" value="TRYPSIN_DOM"/>
    <property type="match status" value="1"/>
</dbReference>
<evidence type="ECO:0000256" key="1">
    <source>
        <dbReference type="ARBA" id="ARBA00022670"/>
    </source>
</evidence>
<dbReference type="PROSITE" id="PS00134">
    <property type="entry name" value="TRYPSIN_HIS"/>
    <property type="match status" value="1"/>
</dbReference>
<keyword evidence="3" id="KW-0106">Calcium</keyword>
<keyword evidence="6" id="KW-0378">Hydrolase</keyword>
<dbReference type="Pfam" id="PF07645">
    <property type="entry name" value="EGF_CA"/>
    <property type="match status" value="1"/>
</dbReference>
<feature type="domain" description="Peptidase S1" evidence="7">
    <location>
        <begin position="112"/>
        <end position="352"/>
    </location>
</feature>
<keyword evidence="10" id="KW-1185">Reference proteome</keyword>
<dbReference type="OMA" id="ARACCEN"/>
<dbReference type="PRINTS" id="PR00722">
    <property type="entry name" value="CHYMOTRYPSIN"/>
</dbReference>
<keyword evidence="1 6" id="KW-0645">Protease</keyword>
<dbReference type="InterPro" id="IPR043504">
    <property type="entry name" value="Peptidase_S1_PA_chymotrypsin"/>
</dbReference>
<dbReference type="Ensembl" id="ENSCSAVT00000017592.1">
    <property type="protein sequence ID" value="ENSCSAVP00000017401.1"/>
    <property type="gene ID" value="ENSCSAVG00000010246.1"/>
</dbReference>
<dbReference type="GeneTree" id="ENSGT00940000165975"/>
<accession>H2ZII5</accession>
<keyword evidence="4" id="KW-1015">Disulfide bond</keyword>
<dbReference type="AlphaFoldDB" id="H2ZII5"/>
<evidence type="ECO:0000256" key="2">
    <source>
        <dbReference type="ARBA" id="ARBA00022825"/>
    </source>
</evidence>
<protein>
    <recommendedName>
        <fullName evidence="11">Peptidase S1 domain-containing protein</fullName>
    </recommendedName>
</protein>
<evidence type="ECO:0000313" key="9">
    <source>
        <dbReference type="Ensembl" id="ENSCSAVP00000017401.1"/>
    </source>
</evidence>
<dbReference type="SMART" id="SM00020">
    <property type="entry name" value="Tryp_SPc"/>
    <property type="match status" value="1"/>
</dbReference>
<dbReference type="InterPro" id="IPR033116">
    <property type="entry name" value="TRYPSIN_SER"/>
</dbReference>
<evidence type="ECO:0000256" key="6">
    <source>
        <dbReference type="RuleBase" id="RU363034"/>
    </source>
</evidence>
<dbReference type="PROSITE" id="PS51670">
    <property type="entry name" value="SHKT"/>
    <property type="match status" value="1"/>
</dbReference>
<evidence type="ECO:0000256" key="3">
    <source>
        <dbReference type="ARBA" id="ARBA00022837"/>
    </source>
</evidence>
<organism evidence="9 10">
    <name type="scientific">Ciona savignyi</name>
    <name type="common">Pacific transparent sea squirt</name>
    <dbReference type="NCBI Taxonomy" id="51511"/>
    <lineage>
        <taxon>Eukaryota</taxon>
        <taxon>Metazoa</taxon>
        <taxon>Chordata</taxon>
        <taxon>Tunicata</taxon>
        <taxon>Ascidiacea</taxon>
        <taxon>Phlebobranchia</taxon>
        <taxon>Cionidae</taxon>
        <taxon>Ciona</taxon>
    </lineage>
</organism>
<dbReference type="Pfam" id="PF14670">
    <property type="entry name" value="FXa_inhibition"/>
    <property type="match status" value="1"/>
</dbReference>
<dbReference type="InterPro" id="IPR001314">
    <property type="entry name" value="Peptidase_S1A"/>
</dbReference>
<dbReference type="GO" id="GO:0005509">
    <property type="term" value="F:calcium ion binding"/>
    <property type="evidence" value="ECO:0007669"/>
    <property type="project" value="InterPro"/>
</dbReference>
<sequence length="468" mass="51270">CSTNNGECEHLCNIHNNAIQCSCHPGYELISNGKNCTDIDECASQNRVCPEPSRPFCVNLKGSFQCSNQSCRAVNGQSNRYQSGTCCQHEIGDVSSKIILSFITNSVPDERIVGGKSSFLGGWPWMVYILIDGSTLCGGTLIDEYWVVTAAHCFKTATSSTTVKMYFGRLNPYATREQEPHVQIRDAVQLILHEEWDKNRFPYNDIALLRVGTAVRFNQFTNKVCLPNGESPSPGTRCWVTGFGTTAYRGPAAKILREVSLPIVDLNTCARSYTSTSYPIDQQKMLCAGYAQGGRDACQGDSGGPLVCQRCDSCSWYLAGVVSYGKGCATPTYYGVYTNVEKYEQWIRCHGSPSQTGSCNTDSCSGQFGPCSGLVNTLRPLTTTSNCYSKISWCSTFVQYMGGACARACCENRNGLQITLTVCQDTPTYSDYCQGQQQYCQQSSLATIASPEYVSFVYLNCGKSCGFC</sequence>
<dbReference type="SUPFAM" id="SSF50494">
    <property type="entry name" value="Trypsin-like serine proteases"/>
    <property type="match status" value="1"/>
</dbReference>
<feature type="domain" description="ShKT" evidence="8">
    <location>
        <begin position="423"/>
        <end position="468"/>
    </location>
</feature>
<dbReference type="CDD" id="cd00190">
    <property type="entry name" value="Tryp_SPc"/>
    <property type="match status" value="1"/>
</dbReference>